<dbReference type="EMBL" id="GBXM01095549">
    <property type="protein sequence ID" value="JAH13028.1"/>
    <property type="molecule type" value="Transcribed_RNA"/>
</dbReference>
<evidence type="ECO:0000313" key="1">
    <source>
        <dbReference type="EMBL" id="JAH13028.1"/>
    </source>
</evidence>
<protein>
    <submittedName>
        <fullName evidence="1">Uncharacterized protein</fullName>
    </submittedName>
</protein>
<reference evidence="1" key="2">
    <citation type="journal article" date="2015" name="Fish Shellfish Immunol.">
        <title>Early steps in the European eel (Anguilla anguilla)-Vibrio vulnificus interaction in the gills: Role of the RtxA13 toxin.</title>
        <authorList>
            <person name="Callol A."/>
            <person name="Pajuelo D."/>
            <person name="Ebbesson L."/>
            <person name="Teles M."/>
            <person name="MacKenzie S."/>
            <person name="Amaro C."/>
        </authorList>
    </citation>
    <scope>NUCLEOTIDE SEQUENCE</scope>
</reference>
<sequence length="51" mass="5900">MILSSAYYKSMQPDTVVNEILPTIGIQKRTMHRPGQVSTMLNFMDHYRANN</sequence>
<organism evidence="1">
    <name type="scientific">Anguilla anguilla</name>
    <name type="common">European freshwater eel</name>
    <name type="synonym">Muraena anguilla</name>
    <dbReference type="NCBI Taxonomy" id="7936"/>
    <lineage>
        <taxon>Eukaryota</taxon>
        <taxon>Metazoa</taxon>
        <taxon>Chordata</taxon>
        <taxon>Craniata</taxon>
        <taxon>Vertebrata</taxon>
        <taxon>Euteleostomi</taxon>
        <taxon>Actinopterygii</taxon>
        <taxon>Neopterygii</taxon>
        <taxon>Teleostei</taxon>
        <taxon>Anguilliformes</taxon>
        <taxon>Anguillidae</taxon>
        <taxon>Anguilla</taxon>
    </lineage>
</organism>
<name>A0A0E9QA88_ANGAN</name>
<proteinExistence type="predicted"/>
<reference evidence="1" key="1">
    <citation type="submission" date="2014-11" db="EMBL/GenBank/DDBJ databases">
        <authorList>
            <person name="Amaro Gonzalez C."/>
        </authorList>
    </citation>
    <scope>NUCLEOTIDE SEQUENCE</scope>
</reference>
<dbReference type="AlphaFoldDB" id="A0A0E9QA88"/>
<accession>A0A0E9QA88</accession>